<comment type="cofactor">
    <cofactor evidence="1">
        <name>a divalent metal cation</name>
        <dbReference type="ChEBI" id="CHEBI:60240"/>
    </cofactor>
</comment>
<dbReference type="GO" id="GO:0046872">
    <property type="term" value="F:metal ion binding"/>
    <property type="evidence" value="ECO:0007669"/>
    <property type="project" value="UniProtKB-KW"/>
</dbReference>
<dbReference type="EMBL" id="KN840451">
    <property type="protein sequence ID" value="KIP10780.1"/>
    <property type="molecule type" value="Genomic_DNA"/>
</dbReference>
<proteinExistence type="predicted"/>
<organism evidence="4 5">
    <name type="scientific">Phlebiopsis gigantea (strain 11061_1 CR5-6)</name>
    <name type="common">White-rot fungus</name>
    <name type="synonym">Peniophora gigantea</name>
    <dbReference type="NCBI Taxonomy" id="745531"/>
    <lineage>
        <taxon>Eukaryota</taxon>
        <taxon>Fungi</taxon>
        <taxon>Dikarya</taxon>
        <taxon>Basidiomycota</taxon>
        <taxon>Agaricomycotina</taxon>
        <taxon>Agaricomycetes</taxon>
        <taxon>Polyporales</taxon>
        <taxon>Phanerochaetaceae</taxon>
        <taxon>Phlebiopsis</taxon>
    </lineage>
</organism>
<keyword evidence="5" id="KW-1185">Reference proteome</keyword>
<dbReference type="PANTHER" id="PTHR48471">
    <property type="entry name" value="DDE TNP4 DOMAIN-CONTAINING PROTEIN"/>
    <property type="match status" value="1"/>
</dbReference>
<reference evidence="4 5" key="1">
    <citation type="journal article" date="2014" name="PLoS Genet.">
        <title>Analysis of the Phlebiopsis gigantea genome, transcriptome and secretome provides insight into its pioneer colonization strategies of wood.</title>
        <authorList>
            <person name="Hori C."/>
            <person name="Ishida T."/>
            <person name="Igarashi K."/>
            <person name="Samejima M."/>
            <person name="Suzuki H."/>
            <person name="Master E."/>
            <person name="Ferreira P."/>
            <person name="Ruiz-Duenas F.J."/>
            <person name="Held B."/>
            <person name="Canessa P."/>
            <person name="Larrondo L.F."/>
            <person name="Schmoll M."/>
            <person name="Druzhinina I.S."/>
            <person name="Kubicek C.P."/>
            <person name="Gaskell J.A."/>
            <person name="Kersten P."/>
            <person name="St John F."/>
            <person name="Glasner J."/>
            <person name="Sabat G."/>
            <person name="Splinter BonDurant S."/>
            <person name="Syed K."/>
            <person name="Yadav J."/>
            <person name="Mgbeahuruike A.C."/>
            <person name="Kovalchuk A."/>
            <person name="Asiegbu F.O."/>
            <person name="Lackner G."/>
            <person name="Hoffmeister D."/>
            <person name="Rencoret J."/>
            <person name="Gutierrez A."/>
            <person name="Sun H."/>
            <person name="Lindquist E."/>
            <person name="Barry K."/>
            <person name="Riley R."/>
            <person name="Grigoriev I.V."/>
            <person name="Henrissat B."/>
            <person name="Kues U."/>
            <person name="Berka R.M."/>
            <person name="Martinez A.T."/>
            <person name="Covert S.F."/>
            <person name="Blanchette R.A."/>
            <person name="Cullen D."/>
        </authorList>
    </citation>
    <scope>NUCLEOTIDE SEQUENCE [LARGE SCALE GENOMIC DNA]</scope>
    <source>
        <strain evidence="4 5">11061_1 CR5-6</strain>
    </source>
</reference>
<dbReference type="HOGENOM" id="CLU_048932_1_2_1"/>
<accession>A0A0C3SER2</accession>
<gene>
    <name evidence="4" type="ORF">PHLGIDRAFT_65051</name>
</gene>
<dbReference type="Proteomes" id="UP000053257">
    <property type="component" value="Unassembled WGS sequence"/>
</dbReference>
<dbReference type="Pfam" id="PF13359">
    <property type="entry name" value="DDE_Tnp_4"/>
    <property type="match status" value="1"/>
</dbReference>
<evidence type="ECO:0000313" key="5">
    <source>
        <dbReference type="Proteomes" id="UP000053257"/>
    </source>
</evidence>
<dbReference type="InterPro" id="IPR027806">
    <property type="entry name" value="HARBI1_dom"/>
</dbReference>
<evidence type="ECO:0000256" key="1">
    <source>
        <dbReference type="ARBA" id="ARBA00001968"/>
    </source>
</evidence>
<evidence type="ECO:0000259" key="3">
    <source>
        <dbReference type="Pfam" id="PF13359"/>
    </source>
</evidence>
<dbReference type="OrthoDB" id="78198at2759"/>
<keyword evidence="2" id="KW-0479">Metal-binding</keyword>
<dbReference type="PANTHER" id="PTHR48471:SF1">
    <property type="entry name" value="DDE TNP4 DOMAIN-CONTAINING PROTEIN"/>
    <property type="match status" value="1"/>
</dbReference>
<name>A0A0C3SER2_PHLG1</name>
<evidence type="ECO:0000256" key="2">
    <source>
        <dbReference type="ARBA" id="ARBA00022723"/>
    </source>
</evidence>
<feature type="domain" description="DDE Tnp4" evidence="3">
    <location>
        <begin position="212"/>
        <end position="376"/>
    </location>
</feature>
<dbReference type="AlphaFoldDB" id="A0A0C3SER2"/>
<evidence type="ECO:0000313" key="4">
    <source>
        <dbReference type="EMBL" id="KIP10780.1"/>
    </source>
</evidence>
<sequence length="428" mass="48464">MSQRYLDDCSIDEEQDDDERRLALLALCIVVGAEQARLLRNARRRRTYLTRPELLPNPRSDTPWQALYSSHNDRAFITTMGVDNETFHYLLESGFSFAWDTTAIPRTDTDTHGQPRIGGRSLDAAGALGLYLHYISSTMTDTGLGEVFAIIPSTISRYIQFSRALLLATLRNLPEGAVRYPRDFGDGRNEFDAHSELVQERHPRLVGAIGTMDGLNLPLGASSDSNLENATYSGWLHSHCCSCVFAFSPKGTIIIAHTNAPGSWHDSRIARPIYQKLDRETPEGYYLVADTAFPRGVIGSPTKIRAPIKVNTPLPQDEHERQELLHFNNELISYRQSAEWGMRALQGSFGRLRLPLDINDSSARADLLETCVRMNNVRALRVGIHQIRNVYAPIWQNGEDERLWNGFERLLFPEIQRGDRIARFYFDA</sequence>
<protein>
    <recommendedName>
        <fullName evidence="3">DDE Tnp4 domain-containing protein</fullName>
    </recommendedName>
</protein>